<keyword evidence="1" id="KW-0560">Oxidoreductase</keyword>
<dbReference type="KEGG" id="acip:CBP36_05770"/>
<dbReference type="KEGG" id="acin:CBP34_05155"/>
<evidence type="ECO:0000313" key="2">
    <source>
        <dbReference type="Proteomes" id="UP000194440"/>
    </source>
</evidence>
<dbReference type="InterPro" id="IPR032710">
    <property type="entry name" value="NTF2-like_dom_sf"/>
</dbReference>
<dbReference type="SUPFAM" id="SSF54427">
    <property type="entry name" value="NTF2-like"/>
    <property type="match status" value="1"/>
</dbReference>
<dbReference type="EMBL" id="CP021366">
    <property type="protein sequence ID" value="ART60762.1"/>
    <property type="molecule type" value="Genomic_DNA"/>
</dbReference>
<dbReference type="KEGG" id="acis:CBP35_13175"/>
<dbReference type="PANTHER" id="PTHR41534:SF2">
    <property type="entry name" value="3-PHENYLPROPIONATE_CINNAMIC ACID DIOXYGENASE SUBUNIT BETA"/>
    <property type="match status" value="1"/>
</dbReference>
<dbReference type="Pfam" id="PF00866">
    <property type="entry name" value="Ring_hydroxyl_B"/>
    <property type="match status" value="1"/>
</dbReference>
<evidence type="ECO:0000313" key="1">
    <source>
        <dbReference type="EMBL" id="ART60762.1"/>
    </source>
</evidence>
<dbReference type="GO" id="GO:0019380">
    <property type="term" value="P:3-phenylpropionate catabolic process"/>
    <property type="evidence" value="ECO:0007669"/>
    <property type="project" value="TreeGrafter"/>
</dbReference>
<keyword evidence="2" id="KW-1185">Reference proteome</keyword>
<name>A0ACD6AXQ7_9BURK</name>
<keyword evidence="1" id="KW-0223">Dioxygenase</keyword>
<gene>
    <name evidence="1" type="ORF">CBP36_05770</name>
</gene>
<sequence>MNELIPVRGSESEEVVSTLYREARLLDHEEYREWMKMVHPDIQYQAYFQQLRYRKDKRYKLPDKVYTIDERHDFLDARIRQFETGMQWSVDPPERFRRSLSNIEVFKASSTGNYQVFLNVFVVRNRRVHDETTYSYGREEEWVRGEAGLQLLKRVVSLDERFLLGKNVNFFL</sequence>
<dbReference type="InterPro" id="IPR000391">
    <property type="entry name" value="Rng_hydr_dOase-bsu"/>
</dbReference>
<dbReference type="CDD" id="cd00667">
    <property type="entry name" value="ring_hydroxylating_dioxygenases_beta"/>
    <property type="match status" value="1"/>
</dbReference>
<dbReference type="OrthoDB" id="7062869at2"/>
<dbReference type="Gene3D" id="3.10.450.50">
    <property type="match status" value="1"/>
</dbReference>
<organism evidence="1 2">
    <name type="scientific">Acidovorax carolinensis</name>
    <dbReference type="NCBI Taxonomy" id="553814"/>
    <lineage>
        <taxon>Bacteria</taxon>
        <taxon>Pseudomonadati</taxon>
        <taxon>Pseudomonadota</taxon>
        <taxon>Betaproteobacteria</taxon>
        <taxon>Burkholderiales</taxon>
        <taxon>Comamonadaceae</taxon>
        <taxon>Acidovorax</taxon>
    </lineage>
</organism>
<proteinExistence type="predicted"/>
<dbReference type="PANTHER" id="PTHR41534">
    <property type="entry name" value="BLR3401 PROTEIN"/>
    <property type="match status" value="1"/>
</dbReference>
<reference evidence="1" key="1">
    <citation type="submission" date="2017-05" db="EMBL/GenBank/DDBJ databases">
        <title>Polyphasic characterization of four soil-derived phenanthrene-degrading Acidovorax strains and proposal of Acidovorax phenanthrenivorans sp. nov.</title>
        <authorList>
            <person name="Singleton D."/>
            <person name="Lee J."/>
            <person name="Dickey A.N."/>
            <person name="Stroud A."/>
            <person name="Scholl E.H."/>
            <person name="Wright F.A."/>
            <person name="Aitken M.D."/>
        </authorList>
    </citation>
    <scope>NUCLEOTIDE SEQUENCE</scope>
    <source>
        <strain evidence="1">P4</strain>
    </source>
</reference>
<dbReference type="GO" id="GO:0051213">
    <property type="term" value="F:dioxygenase activity"/>
    <property type="evidence" value="ECO:0007669"/>
    <property type="project" value="UniProtKB-KW"/>
</dbReference>
<protein>
    <submittedName>
        <fullName evidence="1">Aromatic-ring-hydroxylating dioxygenase subunit beta</fullName>
    </submittedName>
</protein>
<accession>A0ACD6AXQ7</accession>
<dbReference type="Proteomes" id="UP000194440">
    <property type="component" value="Chromosome"/>
</dbReference>